<protein>
    <submittedName>
        <fullName evidence="7">LysR family transcriptional regulator</fullName>
    </submittedName>
</protein>
<dbReference type="Gene3D" id="3.40.190.290">
    <property type="match status" value="1"/>
</dbReference>
<dbReference type="FunFam" id="1.10.10.10:FF:000001">
    <property type="entry name" value="LysR family transcriptional regulator"/>
    <property type="match status" value="1"/>
</dbReference>
<dbReference type="RefSeq" id="WP_002287470.1">
    <property type="nucleotide sequence ID" value="NZ_AP022341.1"/>
</dbReference>
<dbReference type="InterPro" id="IPR036388">
    <property type="entry name" value="WH-like_DNA-bd_sf"/>
</dbReference>
<evidence type="ECO:0000313" key="8">
    <source>
        <dbReference type="EMBL" id="MBX4223612.1"/>
    </source>
</evidence>
<dbReference type="Proteomes" id="UP001141166">
    <property type="component" value="Unassembled WGS sequence"/>
</dbReference>
<dbReference type="OMA" id="WKKNQTF"/>
<evidence type="ECO:0000256" key="1">
    <source>
        <dbReference type="ARBA" id="ARBA00009437"/>
    </source>
</evidence>
<evidence type="ECO:0000313" key="13">
    <source>
        <dbReference type="Proteomes" id="UP000070452"/>
    </source>
</evidence>
<dbReference type="GO" id="GO:0005829">
    <property type="term" value="C:cytosol"/>
    <property type="evidence" value="ECO:0007669"/>
    <property type="project" value="TreeGrafter"/>
</dbReference>
<evidence type="ECO:0000256" key="2">
    <source>
        <dbReference type="ARBA" id="ARBA00023015"/>
    </source>
</evidence>
<dbReference type="InterPro" id="IPR036390">
    <property type="entry name" value="WH_DNA-bd_sf"/>
</dbReference>
<dbReference type="EMBL" id="LRHK01000001">
    <property type="protein sequence ID" value="KWX17754.1"/>
    <property type="molecule type" value="Genomic_DNA"/>
</dbReference>
<dbReference type="Proteomes" id="UP000070452">
    <property type="component" value="Unassembled WGS sequence"/>
</dbReference>
<dbReference type="AlphaFoldDB" id="A0A132Z1H8"/>
<dbReference type="Proteomes" id="UP000469871">
    <property type="component" value="Unassembled WGS sequence"/>
</dbReference>
<dbReference type="InterPro" id="IPR000847">
    <property type="entry name" value="LysR_HTH_N"/>
</dbReference>
<dbReference type="SUPFAM" id="SSF53850">
    <property type="entry name" value="Periplasmic binding protein-like II"/>
    <property type="match status" value="1"/>
</dbReference>
<sequence length="290" mass="32394">MDIRILTYFLAVAREKNISRAAKSLHITQPTLSKQLKDLEEELGVTLFTRGSREIQLTDSGRYLYSKGKEILSLVEKTANNLTNDAIISGEIYIGGGETKAISFISDSLHSLIKAHPDIQFHLYSGNADDIIDKLDSGLLDFGLVIEPTNKQKYQSFRLPAQDRWGLLIHRNHPLAKQTVIHPQELKTVPLIISRQTSVDSQLAEWLGFSIDQLSIVGTYNLLYNASLMVDNGTFGALALDGIINTYGTEKIFIPLDPPLQASLNLIWKKDQPLSPAARKFLDVLTEKYS</sequence>
<dbReference type="EMBL" id="WEFP01000001">
    <property type="protein sequence ID" value="KAB7577766.1"/>
    <property type="molecule type" value="Genomic_DNA"/>
</dbReference>
<comment type="caution">
    <text evidence="7">The sequence shown here is derived from an EMBL/GenBank/DDBJ whole genome shotgun (WGS) entry which is preliminary data.</text>
</comment>
<evidence type="ECO:0000313" key="10">
    <source>
        <dbReference type="EMBL" id="OOL83475.1"/>
    </source>
</evidence>
<dbReference type="SUPFAM" id="SSF46785">
    <property type="entry name" value="Winged helix' DNA-binding domain"/>
    <property type="match status" value="1"/>
</dbReference>
<evidence type="ECO:0000313" key="7">
    <source>
        <dbReference type="EMBL" id="KWX17754.1"/>
    </source>
</evidence>
<reference evidence="12 14" key="2">
    <citation type="submission" date="2016-04" db="EMBL/GenBank/DDBJ databases">
        <authorList>
            <person name="Millard A."/>
        </authorList>
    </citation>
    <scope>NUCLEOTIDE SEQUENCE [LARGE SCALE GENOMIC DNA]</scope>
    <source>
        <strain evidence="12">Isolate 22</strain>
    </source>
</reference>
<gene>
    <name evidence="7" type="ORF">AWT83_04285</name>
    <name evidence="10" type="ORF">B1P95_03690</name>
    <name evidence="11" type="ORF">DKP91_02190</name>
    <name evidence="12" type="ORF">DTPHA_602281</name>
    <name evidence="6" type="ORF">GBM73_10750</name>
    <name evidence="8" type="ORF">KYX88_12555</name>
    <name evidence="9" type="ORF">M3X98_03900</name>
</gene>
<accession>A0A132Z1H8</accession>
<dbReference type="Proteomes" id="UP000191171">
    <property type="component" value="Unassembled WGS sequence"/>
</dbReference>
<name>A0A132Z1H8_ENTFC</name>
<dbReference type="CDD" id="cd05466">
    <property type="entry name" value="PBP2_LTTR_substrate"/>
    <property type="match status" value="1"/>
</dbReference>
<dbReference type="PANTHER" id="PTHR30419:SF8">
    <property type="entry name" value="NITROGEN ASSIMILATION TRANSCRIPTIONAL ACTIVATOR-RELATED"/>
    <property type="match status" value="1"/>
</dbReference>
<dbReference type="EMBL" id="JAMWMK010000004">
    <property type="protein sequence ID" value="MDC4247199.1"/>
    <property type="molecule type" value="Genomic_DNA"/>
</dbReference>
<reference evidence="11 16" key="4">
    <citation type="submission" date="2018-05" db="EMBL/GenBank/DDBJ databases">
        <title>Vancomycin-resistant Enterococcus faecium strain from Chelyabinsk, Russia.</title>
        <authorList>
            <person name="Gostev V."/>
            <person name="Goncharov A."/>
            <person name="Kolodzhieva V."/>
            <person name="Suvorov A."/>
            <person name="Sidorenko S."/>
            <person name="Zueva L."/>
        </authorList>
    </citation>
    <scope>NUCLEOTIDE SEQUENCE [LARGE SCALE GENOMIC DNA]</scope>
    <source>
        <strain evidence="11 16">20</strain>
    </source>
</reference>
<evidence type="ECO:0000313" key="11">
    <source>
        <dbReference type="EMBL" id="PZM56829.1"/>
    </source>
</evidence>
<reference evidence="8" key="6">
    <citation type="journal article" date="2022" name="J. Anim. Sci.">
        <title>Whole genome sequence analyses-based assessment of virulence potential and antimicrobial susceptibilities and resistance of Enterococcus faecium strains isolated from commercial swine and cattle probiotic products.</title>
        <authorList>
            <person name="Shridhar P.B."/>
            <person name="Amachawadi R.G."/>
            <person name="Tokach M."/>
            <person name="Patel I."/>
            <person name="Gangiredla J."/>
            <person name="Mammel M."/>
            <person name="Nagaraja T.G."/>
        </authorList>
    </citation>
    <scope>NUCLEOTIDE SEQUENCE</scope>
    <source>
        <strain evidence="8">EF215</strain>
    </source>
</reference>
<evidence type="ECO:0000313" key="16">
    <source>
        <dbReference type="Proteomes" id="UP000249070"/>
    </source>
</evidence>
<evidence type="ECO:0000313" key="17">
    <source>
        <dbReference type="Proteomes" id="UP000469871"/>
    </source>
</evidence>
<dbReference type="EMBL" id="MVGJ01000015">
    <property type="protein sequence ID" value="OOL83475.1"/>
    <property type="molecule type" value="Genomic_DNA"/>
</dbReference>
<dbReference type="InterPro" id="IPR005119">
    <property type="entry name" value="LysR_subst-bd"/>
</dbReference>
<dbReference type="Gene3D" id="1.10.10.10">
    <property type="entry name" value="Winged helix-like DNA-binding domain superfamily/Winged helix DNA-binding domain"/>
    <property type="match status" value="1"/>
</dbReference>
<keyword evidence="2" id="KW-0805">Transcription regulation</keyword>
<proteinExistence type="inferred from homology"/>
<dbReference type="Proteomes" id="UP000183509">
    <property type="component" value="Unassembled WGS sequence"/>
</dbReference>
<evidence type="ECO:0000313" key="6">
    <source>
        <dbReference type="EMBL" id="KAB7577766.1"/>
    </source>
</evidence>
<dbReference type="GO" id="GO:0003700">
    <property type="term" value="F:DNA-binding transcription factor activity"/>
    <property type="evidence" value="ECO:0007669"/>
    <property type="project" value="InterPro"/>
</dbReference>
<dbReference type="PATRIC" id="fig|1352.1358.peg.2623"/>
<dbReference type="PROSITE" id="PS50931">
    <property type="entry name" value="HTH_LYSR"/>
    <property type="match status" value="1"/>
</dbReference>
<dbReference type="GO" id="GO:0003677">
    <property type="term" value="F:DNA binding"/>
    <property type="evidence" value="ECO:0007669"/>
    <property type="project" value="UniProtKB-KW"/>
</dbReference>
<reference evidence="10 15" key="3">
    <citation type="submission" date="2017-02" db="EMBL/GenBank/DDBJ databases">
        <title>Clonality and virulence of isolates of VRE in Hematopoietic Stem Cell Transplanted (HSCT) patients.</title>
        <authorList>
            <person name="Marchi A.P."/>
            <person name="Martins R.C."/>
            <person name="Marie S.K."/>
            <person name="Levin A.S."/>
            <person name="Costa S.F."/>
        </authorList>
    </citation>
    <scope>NUCLEOTIDE SEQUENCE [LARGE SCALE GENOMIC DNA]</scope>
    <source>
        <strain evidence="10 15">LIM1759</strain>
    </source>
</reference>
<dbReference type="Pfam" id="PF00126">
    <property type="entry name" value="HTH_1"/>
    <property type="match status" value="1"/>
</dbReference>
<reference evidence="9" key="7">
    <citation type="submission" date="2022-05" db="EMBL/GenBank/DDBJ databases">
        <title>Draft genome sequences of Clostridium perfringens strains isolated from Peru.</title>
        <authorList>
            <person name="Hurtado R."/>
            <person name="Lima L."/>
            <person name="Sousa T."/>
            <person name="Jaiswal A.K."/>
            <person name="Tiwari S."/>
            <person name="Maturrano L."/>
            <person name="Brenig B."/>
            <person name="Azevedo V."/>
        </authorList>
    </citation>
    <scope>NUCLEOTIDE SEQUENCE</scope>
    <source>
        <strain evidence="9">CP4</strain>
    </source>
</reference>
<keyword evidence="4" id="KW-0804">Transcription</keyword>
<evidence type="ECO:0000256" key="3">
    <source>
        <dbReference type="ARBA" id="ARBA00023125"/>
    </source>
</evidence>
<dbReference type="EMBL" id="JAIFOC010000136">
    <property type="protein sequence ID" value="MBX4223612.1"/>
    <property type="molecule type" value="Genomic_DNA"/>
</dbReference>
<dbReference type="PRINTS" id="PR00039">
    <property type="entry name" value="HTHLYSR"/>
</dbReference>
<reference evidence="6 17" key="5">
    <citation type="submission" date="2019-10" db="EMBL/GenBank/DDBJ databases">
        <title>Evolutionary dynamics of vancomycin-resistant Enterococcus faecium during gastrointestinal tract colonization and bloodstream infection in immunocompromised pediatric patients.</title>
        <authorList>
            <person name="Chilambi G.S."/>
            <person name="Nordstrom H.R."/>
            <person name="Evans D.R."/>
            <person name="Ferrolino J."/>
            <person name="Hayden R.T."/>
            <person name="Maron G.M."/>
            <person name="Vo A.N."/>
            <person name="Gilmore M.S."/>
            <person name="Wolf J."/>
            <person name="Rosch J.W."/>
            <person name="Van Tyne D."/>
        </authorList>
    </citation>
    <scope>NUCLEOTIDE SEQUENCE [LARGE SCALE GENOMIC DNA]</scope>
    <source>
        <strain evidence="6 17">VRECG27</strain>
    </source>
</reference>
<evidence type="ECO:0000313" key="15">
    <source>
        <dbReference type="Proteomes" id="UP000191171"/>
    </source>
</evidence>
<dbReference type="Pfam" id="PF03466">
    <property type="entry name" value="LysR_substrate"/>
    <property type="match status" value="1"/>
</dbReference>
<evidence type="ECO:0000259" key="5">
    <source>
        <dbReference type="PROSITE" id="PS50931"/>
    </source>
</evidence>
<dbReference type="Proteomes" id="UP001139644">
    <property type="component" value="Unassembled WGS sequence"/>
</dbReference>
<dbReference type="EMBL" id="FKLM01000050">
    <property type="protein sequence ID" value="SAZ28623.1"/>
    <property type="molecule type" value="Genomic_DNA"/>
</dbReference>
<dbReference type="EMBL" id="QHGU01000006">
    <property type="protein sequence ID" value="PZM56829.1"/>
    <property type="molecule type" value="Genomic_DNA"/>
</dbReference>
<evidence type="ECO:0000256" key="4">
    <source>
        <dbReference type="ARBA" id="ARBA00023163"/>
    </source>
</evidence>
<evidence type="ECO:0000313" key="9">
    <source>
        <dbReference type="EMBL" id="MDC4247199.1"/>
    </source>
</evidence>
<evidence type="ECO:0000313" key="14">
    <source>
        <dbReference type="Proteomes" id="UP000183509"/>
    </source>
</evidence>
<dbReference type="PANTHER" id="PTHR30419">
    <property type="entry name" value="HTH-TYPE TRANSCRIPTIONAL REGULATOR YBHD"/>
    <property type="match status" value="1"/>
</dbReference>
<reference evidence="7 13" key="1">
    <citation type="submission" date="2016-01" db="EMBL/GenBank/DDBJ databases">
        <title>Molecular Mechanisms for transfer of large genomic segments between Enterococcus faecium strains.</title>
        <authorList>
            <person name="Garcia-Solache M.A."/>
            <person name="Lebreton F."/>
            <person name="Mclaughlin R.E."/>
            <person name="Whiteaker J.D."/>
            <person name="Gilmore M.S."/>
            <person name="Rice L.B."/>
        </authorList>
    </citation>
    <scope>NUCLEOTIDE SEQUENCE [LARGE SCALE GENOMIC DNA]</scope>
    <source>
        <strain evidence="7 13">D344RRF x C68</strain>
    </source>
</reference>
<keyword evidence="3" id="KW-0238">DNA-binding</keyword>
<dbReference type="InterPro" id="IPR050950">
    <property type="entry name" value="HTH-type_LysR_regulators"/>
</dbReference>
<dbReference type="Proteomes" id="UP000249070">
    <property type="component" value="Unassembled WGS sequence"/>
</dbReference>
<organism evidence="7 13">
    <name type="scientific">Enterococcus faecium</name>
    <name type="common">Streptococcus faecium</name>
    <dbReference type="NCBI Taxonomy" id="1352"/>
    <lineage>
        <taxon>Bacteria</taxon>
        <taxon>Bacillati</taxon>
        <taxon>Bacillota</taxon>
        <taxon>Bacilli</taxon>
        <taxon>Lactobacillales</taxon>
        <taxon>Enterococcaceae</taxon>
        <taxon>Enterococcus</taxon>
    </lineage>
</organism>
<feature type="domain" description="HTH lysR-type" evidence="5">
    <location>
        <begin position="1"/>
        <end position="58"/>
    </location>
</feature>
<comment type="similarity">
    <text evidence="1">Belongs to the LysR transcriptional regulatory family.</text>
</comment>
<evidence type="ECO:0000313" key="12">
    <source>
        <dbReference type="EMBL" id="SAZ28623.1"/>
    </source>
</evidence>